<dbReference type="InterPro" id="IPR036188">
    <property type="entry name" value="FAD/NAD-bd_sf"/>
</dbReference>
<keyword evidence="4" id="KW-0285">Flavoprotein</keyword>
<keyword evidence="7 11" id="KW-1133">Transmembrane helix</keyword>
<evidence type="ECO:0000256" key="11">
    <source>
        <dbReference type="SAM" id="Phobius"/>
    </source>
</evidence>
<evidence type="ECO:0000313" key="17">
    <source>
        <dbReference type="EMBL" id="CAL4796434.1"/>
    </source>
</evidence>
<protein>
    <submittedName>
        <fullName evidence="17">Mercuric reductase (Hg(II) reductase)</fullName>
    </submittedName>
</protein>
<evidence type="ECO:0000313" key="18">
    <source>
        <dbReference type="Proteomes" id="UP001152797"/>
    </source>
</evidence>
<feature type="transmembrane region" description="Helical" evidence="11">
    <location>
        <begin position="1054"/>
        <end position="1075"/>
    </location>
</feature>
<feature type="domain" description="FAD/NAD(P)-binding" evidence="14">
    <location>
        <begin position="10"/>
        <end position="336"/>
    </location>
</feature>
<organism evidence="15">
    <name type="scientific">Cladocopium goreaui</name>
    <dbReference type="NCBI Taxonomy" id="2562237"/>
    <lineage>
        <taxon>Eukaryota</taxon>
        <taxon>Sar</taxon>
        <taxon>Alveolata</taxon>
        <taxon>Dinophyceae</taxon>
        <taxon>Suessiales</taxon>
        <taxon>Symbiodiniaceae</taxon>
        <taxon>Cladocopium</taxon>
    </lineage>
</organism>
<dbReference type="EMBL" id="CAMXCT010004446">
    <property type="protein sequence ID" value="CAI4009122.1"/>
    <property type="molecule type" value="Genomic_DNA"/>
</dbReference>
<keyword evidence="6" id="KW-0274">FAD</keyword>
<evidence type="ECO:0000313" key="15">
    <source>
        <dbReference type="EMBL" id="CAI4009122.1"/>
    </source>
</evidence>
<evidence type="ECO:0000256" key="6">
    <source>
        <dbReference type="ARBA" id="ARBA00022827"/>
    </source>
</evidence>
<dbReference type="PANTHER" id="PTHR43014">
    <property type="entry name" value="MERCURIC REDUCTASE"/>
    <property type="match status" value="1"/>
</dbReference>
<keyword evidence="5 11" id="KW-0812">Transmembrane</keyword>
<evidence type="ECO:0000256" key="3">
    <source>
        <dbReference type="ARBA" id="ARBA00007532"/>
    </source>
</evidence>
<dbReference type="SUPFAM" id="SSF51905">
    <property type="entry name" value="FAD/NAD(P)-binding domain"/>
    <property type="match status" value="1"/>
</dbReference>
<reference evidence="16" key="2">
    <citation type="submission" date="2024-04" db="EMBL/GenBank/DDBJ databases">
        <authorList>
            <person name="Chen Y."/>
            <person name="Shah S."/>
            <person name="Dougan E. K."/>
            <person name="Thang M."/>
            <person name="Chan C."/>
        </authorList>
    </citation>
    <scope>NUCLEOTIDE SEQUENCE [LARGE SCALE GENOMIC DNA]</scope>
</reference>
<dbReference type="SUPFAM" id="SSF81324">
    <property type="entry name" value="Voltage-gated potassium channels"/>
    <property type="match status" value="1"/>
</dbReference>
<dbReference type="GO" id="GO:0003955">
    <property type="term" value="F:NAD(P)H dehydrogenase (quinone) activity"/>
    <property type="evidence" value="ECO:0007669"/>
    <property type="project" value="TreeGrafter"/>
</dbReference>
<comment type="cofactor">
    <cofactor evidence="1">
        <name>FAD</name>
        <dbReference type="ChEBI" id="CHEBI:57692"/>
    </cofactor>
</comment>
<dbReference type="InterPro" id="IPR023753">
    <property type="entry name" value="FAD/NAD-binding_dom"/>
</dbReference>
<evidence type="ECO:0000313" key="16">
    <source>
        <dbReference type="EMBL" id="CAL1162497.1"/>
    </source>
</evidence>
<evidence type="ECO:0000259" key="12">
    <source>
        <dbReference type="Pfam" id="PF00520"/>
    </source>
</evidence>
<sequence length="1253" mass="137793">MANGVTPDHFDVVVVGAGSGGLTAAKTAARFGAKVLLVERLPRLGGDCTWFGCVPSKALIRCAHACHEARCAARFGVKGIETKEVSCDWQQVKQHIKSCQEKIYKQDDSPEVLEAAGVQVRLGCHASFRDAHQMQLTRDSDSDGAGGGTSVVTADRFILCTGAGPALPPLKGLDAVPFFTYESIFDLDVLPSSLAVIGGGPIGSELAQAMARLGSQVTLVGKLMPREDDDVRKVMSQVFQRENIRIVEGRAESVEKVDGGVLLRAGGCEIHCAALLVAAGRKPQKLEMLGLERAAVRYTKDGITVDAKLRSNVKHIFAVGDCLGGLQFTHLAGYQGALSAFNALQGVQLKGPKLAEVPRCTFTHPEVATVGLTLSEALRQLGSQVSAKLRHLEQVDRAICEGETEGFIKVVLSGGRIVGATVVSQGAGEIASELGLAISKKMKCSDIARCIHSYPSMSFALQQLAAEEQYAKLEKLLGAKLSNVFGAFVVRACTVANKAKISVESKHVDAVLHPPGAKESQAEQKCCPRSMQRVAKEPVDNMSFGGNLSLRKGLMLKKHPVKQLSICKVLVQSAALWCCLARYLENLMPRNSTVRTVVVTTIANSLMLTLSRQEPQAMSEAGEAMAFHGIIWGWDEMGNPETNGPSMKMGRHQGILQEALSRQEKLLQGLIDVLQEAPEALLGAKAEPDPLLTASEVDGHQISANWTEDGDTLNNELDDENDAEGVGSWPWPSGQEVQAAKPKPLLKRSKRESILAPGADMFAHSPSTASMHAVLKKRTFSSSMVNRAQESNIPLLRVVLVKLVALSNWFAELKEPERKWCFARIIDGSKFSTLCLLVILANAILIIIVSDYEIQHLGEAIPEDWEILELSLTIFYGCELLLKIIVHRLYFFVNEEWRWNIFDFFLVVFSFSEVAISRMLVMNQPGPESSASLNVGFLRLLRLTKLAKVLRVFRTLKFFTELRLMIDCVLGSFMQIFWCLVMIVFVLYVFSLLIVQGIADFLLTEGADTVSEETFQGLMDHFGSVGETIMTLFQSTTAGLDWRDAFNLLRGGGWFLALVFLVYISIFTISVWNIVTSTFVEKAMKLAKPDLDSMLLEQSLRDLQDSDELEKLFKPYASRNKEGEDEISLDDLQEAADEAEFLLYLSVRGIDVKNVKLFFYMLGSMREDNVIDLKSLVKACVRMKGFATSIDLQSVSFEAKLMHGQVKEMLEAISKRIDNLEVYPFRDDELLQAVAKPSPLNFLKEYPIEHASL</sequence>
<feature type="domain" description="Ion transport" evidence="12">
    <location>
        <begin position="831"/>
        <end position="1075"/>
    </location>
</feature>
<dbReference type="Pfam" id="PF00520">
    <property type="entry name" value="Ion_trans"/>
    <property type="match status" value="1"/>
</dbReference>
<dbReference type="Gene3D" id="1.20.120.350">
    <property type="entry name" value="Voltage-gated potassium channels. Chain C"/>
    <property type="match status" value="1"/>
</dbReference>
<dbReference type="PRINTS" id="PR00411">
    <property type="entry name" value="PNDRDTASEI"/>
</dbReference>
<feature type="transmembrane region" description="Helical" evidence="11">
    <location>
        <begin position="793"/>
        <end position="811"/>
    </location>
</feature>
<evidence type="ECO:0000259" key="13">
    <source>
        <dbReference type="Pfam" id="PF02852"/>
    </source>
</evidence>
<feature type="transmembrane region" description="Helical" evidence="11">
    <location>
        <begin position="870"/>
        <end position="890"/>
    </location>
</feature>
<keyword evidence="8" id="KW-0560">Oxidoreductase</keyword>
<evidence type="ECO:0000256" key="10">
    <source>
        <dbReference type="SAM" id="MobiDB-lite"/>
    </source>
</evidence>
<feature type="transmembrane region" description="Helical" evidence="11">
    <location>
        <begin position="973"/>
        <end position="995"/>
    </location>
</feature>
<dbReference type="Gene3D" id="3.50.50.60">
    <property type="entry name" value="FAD/NAD(P)-binding domain"/>
    <property type="match status" value="2"/>
</dbReference>
<evidence type="ECO:0000256" key="9">
    <source>
        <dbReference type="ARBA" id="ARBA00023136"/>
    </source>
</evidence>
<dbReference type="InterPro" id="IPR016156">
    <property type="entry name" value="FAD/NAD-linked_Rdtase_dimer_sf"/>
</dbReference>
<dbReference type="GO" id="GO:0005216">
    <property type="term" value="F:monoatomic ion channel activity"/>
    <property type="evidence" value="ECO:0007669"/>
    <property type="project" value="InterPro"/>
</dbReference>
<evidence type="ECO:0000256" key="8">
    <source>
        <dbReference type="ARBA" id="ARBA00023002"/>
    </source>
</evidence>
<evidence type="ECO:0000256" key="1">
    <source>
        <dbReference type="ARBA" id="ARBA00001974"/>
    </source>
</evidence>
<evidence type="ECO:0000256" key="4">
    <source>
        <dbReference type="ARBA" id="ARBA00022630"/>
    </source>
</evidence>
<name>A0A9P1DGQ5_9DINO</name>
<dbReference type="Pfam" id="PF07992">
    <property type="entry name" value="Pyr_redox_2"/>
    <property type="match status" value="1"/>
</dbReference>
<feature type="region of interest" description="Disordered" evidence="10">
    <location>
        <begin position="720"/>
        <end position="739"/>
    </location>
</feature>
<comment type="similarity">
    <text evidence="3">Belongs to the class-I pyridine nucleotide-disulfide oxidoreductase family.</text>
</comment>
<accession>A0A9P1DGQ5</accession>
<evidence type="ECO:0000259" key="14">
    <source>
        <dbReference type="Pfam" id="PF07992"/>
    </source>
</evidence>
<dbReference type="AlphaFoldDB" id="A0A9P1DGQ5"/>
<dbReference type="SUPFAM" id="SSF55424">
    <property type="entry name" value="FAD/NAD-linked reductases, dimerisation (C-terminal) domain"/>
    <property type="match status" value="1"/>
</dbReference>
<dbReference type="Proteomes" id="UP001152797">
    <property type="component" value="Unassembled WGS sequence"/>
</dbReference>
<gene>
    <name evidence="15" type="ORF">C1SCF055_LOCUS34495</name>
</gene>
<keyword evidence="9 11" id="KW-0472">Membrane</keyword>
<dbReference type="PANTHER" id="PTHR43014:SF2">
    <property type="entry name" value="MERCURIC REDUCTASE"/>
    <property type="match status" value="1"/>
</dbReference>
<dbReference type="EMBL" id="CAMXCT020004446">
    <property type="protein sequence ID" value="CAL1162497.1"/>
    <property type="molecule type" value="Genomic_DNA"/>
</dbReference>
<dbReference type="EMBL" id="CAMXCT030004446">
    <property type="protein sequence ID" value="CAL4796434.1"/>
    <property type="molecule type" value="Genomic_DNA"/>
</dbReference>
<dbReference type="FunFam" id="3.30.390.30:FF:000001">
    <property type="entry name" value="Dihydrolipoyl dehydrogenase"/>
    <property type="match status" value="1"/>
</dbReference>
<dbReference type="InterPro" id="IPR027359">
    <property type="entry name" value="Volt_channel_dom_sf"/>
</dbReference>
<evidence type="ECO:0000256" key="7">
    <source>
        <dbReference type="ARBA" id="ARBA00022989"/>
    </source>
</evidence>
<dbReference type="PRINTS" id="PR00368">
    <property type="entry name" value="FADPNR"/>
</dbReference>
<feature type="transmembrane region" description="Helical" evidence="11">
    <location>
        <begin position="902"/>
        <end position="921"/>
    </location>
</feature>
<feature type="transmembrane region" description="Helical" evidence="11">
    <location>
        <begin position="831"/>
        <end position="850"/>
    </location>
</feature>
<dbReference type="Gene3D" id="1.10.287.70">
    <property type="match status" value="1"/>
</dbReference>
<dbReference type="Pfam" id="PF02852">
    <property type="entry name" value="Pyr_redox_dim"/>
    <property type="match status" value="1"/>
</dbReference>
<evidence type="ECO:0000256" key="5">
    <source>
        <dbReference type="ARBA" id="ARBA00022692"/>
    </source>
</evidence>
<dbReference type="OrthoDB" id="434305at2759"/>
<dbReference type="GO" id="GO:0050660">
    <property type="term" value="F:flavin adenine dinucleotide binding"/>
    <property type="evidence" value="ECO:0007669"/>
    <property type="project" value="TreeGrafter"/>
</dbReference>
<dbReference type="GO" id="GO:0016020">
    <property type="term" value="C:membrane"/>
    <property type="evidence" value="ECO:0007669"/>
    <property type="project" value="UniProtKB-SubCell"/>
</dbReference>
<proteinExistence type="inferred from homology"/>
<evidence type="ECO:0000256" key="2">
    <source>
        <dbReference type="ARBA" id="ARBA00004141"/>
    </source>
</evidence>
<dbReference type="Gene3D" id="3.30.390.30">
    <property type="match status" value="1"/>
</dbReference>
<reference evidence="15" key="1">
    <citation type="submission" date="2022-10" db="EMBL/GenBank/DDBJ databases">
        <authorList>
            <person name="Chen Y."/>
            <person name="Dougan E. K."/>
            <person name="Chan C."/>
            <person name="Rhodes N."/>
            <person name="Thang M."/>
        </authorList>
    </citation>
    <scope>NUCLEOTIDE SEQUENCE</scope>
</reference>
<dbReference type="InterPro" id="IPR004099">
    <property type="entry name" value="Pyr_nucl-diS_OxRdtase_dimer"/>
</dbReference>
<feature type="domain" description="Pyridine nucleotide-disulphide oxidoreductase dimerisation" evidence="13">
    <location>
        <begin position="357"/>
        <end position="463"/>
    </location>
</feature>
<comment type="subcellular location">
    <subcellularLocation>
        <location evidence="2">Membrane</location>
        <topology evidence="2">Multi-pass membrane protein</topology>
    </subcellularLocation>
</comment>
<dbReference type="InterPro" id="IPR005821">
    <property type="entry name" value="Ion_trans_dom"/>
</dbReference>
<comment type="caution">
    <text evidence="15">The sequence shown here is derived from an EMBL/GenBank/DDBJ whole genome shotgun (WGS) entry which is preliminary data.</text>
</comment>
<keyword evidence="18" id="KW-1185">Reference proteome</keyword>